<evidence type="ECO:0000256" key="1">
    <source>
        <dbReference type="SAM" id="Phobius"/>
    </source>
</evidence>
<keyword evidence="1" id="KW-0472">Membrane</keyword>
<proteinExistence type="predicted"/>
<evidence type="ECO:0000313" key="2">
    <source>
        <dbReference type="EMBL" id="OHA93644.1"/>
    </source>
</evidence>
<evidence type="ECO:0000313" key="3">
    <source>
        <dbReference type="Proteomes" id="UP000179264"/>
    </source>
</evidence>
<accession>A0A1G2T8P3</accession>
<organism evidence="2 3">
    <name type="scientific">Candidatus Zambryskibacteria bacterium RIFCSPHIGHO2_02_38_10.5</name>
    <dbReference type="NCBI Taxonomy" id="1802742"/>
    <lineage>
        <taxon>Bacteria</taxon>
        <taxon>Candidatus Zambryskiibacteriota</taxon>
    </lineage>
</organism>
<keyword evidence="1" id="KW-0812">Transmembrane</keyword>
<dbReference type="AlphaFoldDB" id="A0A1G2T8P3"/>
<sequence length="109" mass="12266">MFNYIEELRKKPERIKKQIAFFVAFLIVGIIFVIWLSVIYPQVMGSKKQVAEVSTITEPRPISAFGDTFFAGLSAISEQFSKIKEAISSFSTLPVYYSATSTTTTIINQ</sequence>
<comment type="caution">
    <text evidence="2">The sequence shown here is derived from an EMBL/GenBank/DDBJ whole genome shotgun (WGS) entry which is preliminary data.</text>
</comment>
<dbReference type="Proteomes" id="UP000179264">
    <property type="component" value="Unassembled WGS sequence"/>
</dbReference>
<gene>
    <name evidence="2" type="ORF">A2W58_02250</name>
</gene>
<dbReference type="EMBL" id="MHVL01000015">
    <property type="protein sequence ID" value="OHA93644.1"/>
    <property type="molecule type" value="Genomic_DNA"/>
</dbReference>
<keyword evidence="1" id="KW-1133">Transmembrane helix</keyword>
<reference evidence="2 3" key="1">
    <citation type="journal article" date="2016" name="Nat. Commun.">
        <title>Thousands of microbial genomes shed light on interconnected biogeochemical processes in an aquifer system.</title>
        <authorList>
            <person name="Anantharaman K."/>
            <person name="Brown C.T."/>
            <person name="Hug L.A."/>
            <person name="Sharon I."/>
            <person name="Castelle C.J."/>
            <person name="Probst A.J."/>
            <person name="Thomas B.C."/>
            <person name="Singh A."/>
            <person name="Wilkins M.J."/>
            <person name="Karaoz U."/>
            <person name="Brodie E.L."/>
            <person name="Williams K.H."/>
            <person name="Hubbard S.S."/>
            <person name="Banfield J.F."/>
        </authorList>
    </citation>
    <scope>NUCLEOTIDE SEQUENCE [LARGE SCALE GENOMIC DNA]</scope>
</reference>
<feature type="transmembrane region" description="Helical" evidence="1">
    <location>
        <begin position="20"/>
        <end position="40"/>
    </location>
</feature>
<name>A0A1G2T8P3_9BACT</name>
<protein>
    <submittedName>
        <fullName evidence="2">Uncharacterized protein</fullName>
    </submittedName>
</protein>